<proteinExistence type="predicted"/>
<dbReference type="AlphaFoldDB" id="A0A8J2PBR8"/>
<gene>
    <name evidence="1" type="ORF">AFUS01_LOCUS32747</name>
</gene>
<feature type="non-terminal residue" evidence="1">
    <location>
        <position position="1"/>
    </location>
</feature>
<accession>A0A8J2PBR8</accession>
<reference evidence="1" key="1">
    <citation type="submission" date="2021-06" db="EMBL/GenBank/DDBJ databases">
        <authorList>
            <person name="Hodson N. C."/>
            <person name="Mongue J. A."/>
            <person name="Jaron S. K."/>
        </authorList>
    </citation>
    <scope>NUCLEOTIDE SEQUENCE</scope>
</reference>
<dbReference type="Proteomes" id="UP000708208">
    <property type="component" value="Unassembled WGS sequence"/>
</dbReference>
<evidence type="ECO:0000313" key="2">
    <source>
        <dbReference type="Proteomes" id="UP000708208"/>
    </source>
</evidence>
<evidence type="ECO:0000313" key="1">
    <source>
        <dbReference type="EMBL" id="CAG7822477.1"/>
    </source>
</evidence>
<keyword evidence="2" id="KW-1185">Reference proteome</keyword>
<sequence length="80" mass="9168">YSCVNLRIVFEHLARLHAVSHAMISAAGGPTEFLKSHPFLRDMLKMPGMWRNMSQGMEPSLGHSVSLIKFSKYEDKQEKY</sequence>
<comment type="caution">
    <text evidence="1">The sequence shown here is derived from an EMBL/GenBank/DDBJ whole genome shotgun (WGS) entry which is preliminary data.</text>
</comment>
<dbReference type="OrthoDB" id="8250698at2759"/>
<name>A0A8J2PBR8_9HEXA</name>
<feature type="non-terminal residue" evidence="1">
    <location>
        <position position="80"/>
    </location>
</feature>
<organism evidence="1 2">
    <name type="scientific">Allacma fusca</name>
    <dbReference type="NCBI Taxonomy" id="39272"/>
    <lineage>
        <taxon>Eukaryota</taxon>
        <taxon>Metazoa</taxon>
        <taxon>Ecdysozoa</taxon>
        <taxon>Arthropoda</taxon>
        <taxon>Hexapoda</taxon>
        <taxon>Collembola</taxon>
        <taxon>Symphypleona</taxon>
        <taxon>Sminthuridae</taxon>
        <taxon>Allacma</taxon>
    </lineage>
</organism>
<protein>
    <submittedName>
        <fullName evidence="1">Uncharacterized protein</fullName>
    </submittedName>
</protein>
<dbReference type="EMBL" id="CAJVCH010526438">
    <property type="protein sequence ID" value="CAG7822477.1"/>
    <property type="molecule type" value="Genomic_DNA"/>
</dbReference>